<dbReference type="InterPro" id="IPR014001">
    <property type="entry name" value="Helicase_ATP-bd"/>
</dbReference>
<dbReference type="GO" id="GO:0005829">
    <property type="term" value="C:cytosol"/>
    <property type="evidence" value="ECO:0007669"/>
    <property type="project" value="TreeGrafter"/>
</dbReference>
<dbReference type="CDD" id="cd18785">
    <property type="entry name" value="SF2_C"/>
    <property type="match status" value="1"/>
</dbReference>
<dbReference type="OrthoDB" id="9804086at2"/>
<keyword evidence="3" id="KW-0378">Hydrolase</keyword>
<accession>A0A1N7RZS3</accession>
<dbReference type="PANTHER" id="PTHR47396:SF1">
    <property type="entry name" value="ATP-DEPENDENT HELICASE IRC3-RELATED"/>
    <property type="match status" value="1"/>
</dbReference>
<feature type="domain" description="Helicase C-terminal" evidence="2">
    <location>
        <begin position="327"/>
        <end position="505"/>
    </location>
</feature>
<keyword evidence="3" id="KW-0547">Nucleotide-binding</keyword>
<dbReference type="InterPro" id="IPR001650">
    <property type="entry name" value="Helicase_C-like"/>
</dbReference>
<dbReference type="Gene3D" id="3.40.50.300">
    <property type="entry name" value="P-loop containing nucleotide triphosphate hydrolases"/>
    <property type="match status" value="2"/>
</dbReference>
<keyword evidence="4" id="KW-1185">Reference proteome</keyword>
<dbReference type="GO" id="GO:0005524">
    <property type="term" value="F:ATP binding"/>
    <property type="evidence" value="ECO:0007669"/>
    <property type="project" value="InterPro"/>
</dbReference>
<keyword evidence="3" id="KW-0067">ATP-binding</keyword>
<evidence type="ECO:0000259" key="2">
    <source>
        <dbReference type="PROSITE" id="PS51194"/>
    </source>
</evidence>
<dbReference type="GO" id="GO:0016787">
    <property type="term" value="F:hydrolase activity"/>
    <property type="evidence" value="ECO:0007669"/>
    <property type="project" value="InterPro"/>
</dbReference>
<gene>
    <name evidence="3" type="ORF">BN2475_270020</name>
</gene>
<evidence type="ECO:0000313" key="4">
    <source>
        <dbReference type="Proteomes" id="UP000187012"/>
    </source>
</evidence>
<dbReference type="PROSITE" id="PS51192">
    <property type="entry name" value="HELICASE_ATP_BIND_1"/>
    <property type="match status" value="1"/>
</dbReference>
<protein>
    <submittedName>
        <fullName evidence="3">Helicase domain protein</fullName>
    </submittedName>
</protein>
<name>A0A1N7RZS3_9BURK</name>
<keyword evidence="3" id="KW-0347">Helicase</keyword>
<feature type="domain" description="Helicase ATP-binding" evidence="1">
    <location>
        <begin position="161"/>
        <end position="323"/>
    </location>
</feature>
<dbReference type="GO" id="GO:0004386">
    <property type="term" value="F:helicase activity"/>
    <property type="evidence" value="ECO:0007669"/>
    <property type="project" value="UniProtKB-KW"/>
</dbReference>
<reference evidence="3 4" key="1">
    <citation type="submission" date="2016-12" db="EMBL/GenBank/DDBJ databases">
        <authorList>
            <person name="Song W.-J."/>
            <person name="Kurnit D.M."/>
        </authorList>
    </citation>
    <scope>NUCLEOTIDE SEQUENCE [LARGE SCALE GENOMIC DNA]</scope>
    <source>
        <strain evidence="3 4">STM7296</strain>
    </source>
</reference>
<dbReference type="InterPro" id="IPR050742">
    <property type="entry name" value="Helicase_Restrict-Modif_Enz"/>
</dbReference>
<dbReference type="GO" id="GO:0003677">
    <property type="term" value="F:DNA binding"/>
    <property type="evidence" value="ECO:0007669"/>
    <property type="project" value="InterPro"/>
</dbReference>
<dbReference type="Proteomes" id="UP000187012">
    <property type="component" value="Unassembled WGS sequence"/>
</dbReference>
<dbReference type="SUPFAM" id="SSF52540">
    <property type="entry name" value="P-loop containing nucleoside triphosphate hydrolases"/>
    <property type="match status" value="1"/>
</dbReference>
<dbReference type="Pfam" id="PF00271">
    <property type="entry name" value="Helicase_C"/>
    <property type="match status" value="1"/>
</dbReference>
<dbReference type="SMART" id="SM00490">
    <property type="entry name" value="HELICc"/>
    <property type="match status" value="1"/>
</dbReference>
<evidence type="ECO:0000313" key="3">
    <source>
        <dbReference type="EMBL" id="SIT40632.1"/>
    </source>
</evidence>
<sequence>MKVRLPGVFALQERVERNWIRQLAWPRQAMEAEAVRFVTDGADGFEISSSSLPLPVRILKGTPRHLPAQDEAAVLRYSAVAIEHDGLDATAGTWLQHPSLPAASRTTTDSNARAAADSWRGAFAFAQEDRSTGAIGLRPPQAGALHAIHAHWSVSTDVASVVLPTGTGKTETMLGVLTSACCERVIVVVPTDALRTQIADKFMTLGLLKAPGSAILSKAAHYPVVGILEHNIASLEALSTFFETCNVVVTTSHIAGSFTPEFQTRIAELCTHLFIDEAHHAEAPTWKRFKAQFTKRRVLQFTATPFRDDDKPIDGTIIYRYPLRQAQLDGYFRPINFRSIFEFNESKADKAIAKATIKELDNDTTGLHVAMARALDIPRAKQVFEIYESIGRYNPILLHSKLKPTERRDALEKLMSGQSRLVVCVDMLGEGFDMPELKIAAFHDTRKSLPVTLQLAGRFTRAREDLGNATFIANVANPGVREELEKLYSQDPDWNELLPDLSDAAIDNEIDARAFLSGFEPFAGEIPLQEIRPATSMVIYRTRCSVWTPKNFRKGIPGLTASDKVRDTVNRKENMLVVVVGTTKPVPWTDIEAVQDWEWELLVAIWDKQKELLYIHGSSKSGEYRSMAKALCGEDVQLIQDPELYRCFHGVKRLLLTNLGMNEQFGRQIRYIARMGADVAARLSESSKKTARRAVVSGVGFEAGATATIGATKRGRVWSFQRLRLETFAKWCKNVGAKVVDETIDPEGVLKGTLIPKLVKVRPEVMPIAVEWPDCVYQEHESVFSVQLGNGAATEFWYLGIELVSPTETGDIMFRVYDDSSELVLRLELLPLDDDAVSTYRFVPVSGLDGMITKRQKAWTLSEYFFENPPLITFADGSYLEGNMLVALPDIYAPYDRERIVAWDWSDVDIKKEAQGATREPDSIQFKVIEDLKKAGGYDIIYDDDGSGESADVVTIKVTEDDARTTIDVDFYHCKYSQESSSGGRIGDLYEVCGQAQKSISWLQNQLRRTELFIHLLRRDPKVRKGVELSRYQVGDRDTLAAIRNRSRMAALNLRVFIVQPGLSRSKATPDQLSLLSVTENFLLETYGVPFGVVGSA</sequence>
<dbReference type="AlphaFoldDB" id="A0A1N7RZS3"/>
<dbReference type="InterPro" id="IPR006935">
    <property type="entry name" value="Helicase/UvrB_N"/>
</dbReference>
<dbReference type="CDD" id="cd17926">
    <property type="entry name" value="DEXHc_RE"/>
    <property type="match status" value="1"/>
</dbReference>
<evidence type="ECO:0000259" key="1">
    <source>
        <dbReference type="PROSITE" id="PS51192"/>
    </source>
</evidence>
<dbReference type="PANTHER" id="PTHR47396">
    <property type="entry name" value="TYPE I RESTRICTION ENZYME ECOKI R PROTEIN"/>
    <property type="match status" value="1"/>
</dbReference>
<organism evidence="3 4">
    <name type="scientific">Paraburkholderia ribeironis</name>
    <dbReference type="NCBI Taxonomy" id="1247936"/>
    <lineage>
        <taxon>Bacteria</taxon>
        <taxon>Pseudomonadati</taxon>
        <taxon>Pseudomonadota</taxon>
        <taxon>Betaproteobacteria</taxon>
        <taxon>Burkholderiales</taxon>
        <taxon>Burkholderiaceae</taxon>
        <taxon>Paraburkholderia</taxon>
    </lineage>
</organism>
<dbReference type="SMART" id="SM00487">
    <property type="entry name" value="DEXDc"/>
    <property type="match status" value="1"/>
</dbReference>
<dbReference type="RefSeq" id="WP_094779934.1">
    <property type="nucleotide sequence ID" value="NZ_CYGX02000027.1"/>
</dbReference>
<proteinExistence type="predicted"/>
<dbReference type="PROSITE" id="PS51194">
    <property type="entry name" value="HELICASE_CTER"/>
    <property type="match status" value="1"/>
</dbReference>
<dbReference type="STRING" id="1247936.BN2475_270020"/>
<dbReference type="Pfam" id="PF04851">
    <property type="entry name" value="ResIII"/>
    <property type="match status" value="1"/>
</dbReference>
<dbReference type="InterPro" id="IPR027417">
    <property type="entry name" value="P-loop_NTPase"/>
</dbReference>
<dbReference type="EMBL" id="CYGX02000027">
    <property type="protein sequence ID" value="SIT40632.1"/>
    <property type="molecule type" value="Genomic_DNA"/>
</dbReference>